<gene>
    <name evidence="2" type="primary">Acey_s0032.g2491</name>
    <name evidence="2" type="synonym">Acey-C06A1.2</name>
    <name evidence="2" type="ORF">Y032_0032g2491</name>
</gene>
<protein>
    <submittedName>
        <fullName evidence="2">Uncharacterized protein</fullName>
    </submittedName>
</protein>
<feature type="transmembrane region" description="Helical" evidence="1">
    <location>
        <begin position="64"/>
        <end position="87"/>
    </location>
</feature>
<evidence type="ECO:0000313" key="2">
    <source>
        <dbReference type="EMBL" id="EYC16782.1"/>
    </source>
</evidence>
<evidence type="ECO:0000313" key="3">
    <source>
        <dbReference type="Proteomes" id="UP000024635"/>
    </source>
</evidence>
<keyword evidence="3" id="KW-1185">Reference proteome</keyword>
<keyword evidence="1" id="KW-1133">Transmembrane helix</keyword>
<keyword evidence="1" id="KW-0472">Membrane</keyword>
<dbReference type="AlphaFoldDB" id="A0A016UPH6"/>
<organism evidence="2 3">
    <name type="scientific">Ancylostoma ceylanicum</name>
    <dbReference type="NCBI Taxonomy" id="53326"/>
    <lineage>
        <taxon>Eukaryota</taxon>
        <taxon>Metazoa</taxon>
        <taxon>Ecdysozoa</taxon>
        <taxon>Nematoda</taxon>
        <taxon>Chromadorea</taxon>
        <taxon>Rhabditida</taxon>
        <taxon>Rhabditina</taxon>
        <taxon>Rhabditomorpha</taxon>
        <taxon>Strongyloidea</taxon>
        <taxon>Ancylostomatidae</taxon>
        <taxon>Ancylostomatinae</taxon>
        <taxon>Ancylostoma</taxon>
    </lineage>
</organism>
<dbReference type="Proteomes" id="UP000024635">
    <property type="component" value="Unassembled WGS sequence"/>
</dbReference>
<proteinExistence type="predicted"/>
<reference evidence="3" key="1">
    <citation type="journal article" date="2015" name="Nat. Genet.">
        <title>The genome and transcriptome of the zoonotic hookworm Ancylostoma ceylanicum identify infection-specific gene families.</title>
        <authorList>
            <person name="Schwarz E.M."/>
            <person name="Hu Y."/>
            <person name="Antoshechkin I."/>
            <person name="Miller M.M."/>
            <person name="Sternberg P.W."/>
            <person name="Aroian R.V."/>
        </authorList>
    </citation>
    <scope>NUCLEOTIDE SEQUENCE</scope>
    <source>
        <strain evidence="3">HY135</strain>
    </source>
</reference>
<comment type="caution">
    <text evidence="2">The sequence shown here is derived from an EMBL/GenBank/DDBJ whole genome shotgun (WGS) entry which is preliminary data.</text>
</comment>
<name>A0A016UPH6_9BILA</name>
<accession>A0A016UPH6</accession>
<evidence type="ECO:0000256" key="1">
    <source>
        <dbReference type="SAM" id="Phobius"/>
    </source>
</evidence>
<dbReference type="EMBL" id="JARK01001368">
    <property type="protein sequence ID" value="EYC16782.1"/>
    <property type="molecule type" value="Genomic_DNA"/>
</dbReference>
<dbReference type="OrthoDB" id="5792300at2759"/>
<sequence>MIAVSWCFPPTSHRKAFLAGCDADGTTKSSPPVSWEAQGMGVCGAWYLSECTEITCCESYRFRLYILLFSVLCVLAALLVGATWLLLEFRPSYRNRIRRTDSEQARIEMKSFEETRYLRRFSELK</sequence>
<keyword evidence="1" id="KW-0812">Transmembrane</keyword>